<dbReference type="AlphaFoldDB" id="A0A1G7LJV4"/>
<dbReference type="GO" id="GO:0016787">
    <property type="term" value="F:hydrolase activity"/>
    <property type="evidence" value="ECO:0007669"/>
    <property type="project" value="UniProtKB-KW"/>
</dbReference>
<dbReference type="Gene3D" id="3.60.21.10">
    <property type="match status" value="1"/>
</dbReference>
<dbReference type="GO" id="GO:0046872">
    <property type="term" value="F:metal ion binding"/>
    <property type="evidence" value="ECO:0007669"/>
    <property type="project" value="UniProtKB-KW"/>
</dbReference>
<protein>
    <submittedName>
        <fullName evidence="6">Diethylphosphate phosphodiesterase</fullName>
    </submittedName>
</protein>
<organism evidence="6 7">
    <name type="scientific">Bradyrhizobium brasilense</name>
    <dbReference type="NCBI Taxonomy" id="1419277"/>
    <lineage>
        <taxon>Bacteria</taxon>
        <taxon>Pseudomonadati</taxon>
        <taxon>Pseudomonadota</taxon>
        <taxon>Alphaproteobacteria</taxon>
        <taxon>Hyphomicrobiales</taxon>
        <taxon>Nitrobacteraceae</taxon>
        <taxon>Bradyrhizobium</taxon>
    </lineage>
</organism>
<accession>A0A1G7LJV4</accession>
<dbReference type="PANTHER" id="PTHR42988:SF2">
    <property type="entry name" value="CYCLIC NUCLEOTIDE PHOSPHODIESTERASE CBUA0032-RELATED"/>
    <property type="match status" value="1"/>
</dbReference>
<dbReference type="InterPro" id="IPR050884">
    <property type="entry name" value="CNP_phosphodiesterase-III"/>
</dbReference>
<gene>
    <name evidence="6" type="ORF">SAMN05216337_105813</name>
</gene>
<evidence type="ECO:0000259" key="5">
    <source>
        <dbReference type="Pfam" id="PF00149"/>
    </source>
</evidence>
<dbReference type="EMBL" id="FMZW01000058">
    <property type="protein sequence ID" value="SDF49300.1"/>
    <property type="molecule type" value="Genomic_DNA"/>
</dbReference>
<evidence type="ECO:0000256" key="2">
    <source>
        <dbReference type="ARBA" id="ARBA00022801"/>
    </source>
</evidence>
<comment type="similarity">
    <text evidence="4">Belongs to the cyclic nucleotide phosphodiesterase class-III family.</text>
</comment>
<reference evidence="6 7" key="1">
    <citation type="submission" date="2016-10" db="EMBL/GenBank/DDBJ databases">
        <authorList>
            <person name="de Groot N.N."/>
        </authorList>
    </citation>
    <scope>NUCLEOTIDE SEQUENCE [LARGE SCALE GENOMIC DNA]</scope>
    <source>
        <strain evidence="6 7">R5</strain>
    </source>
</reference>
<evidence type="ECO:0000256" key="1">
    <source>
        <dbReference type="ARBA" id="ARBA00022723"/>
    </source>
</evidence>
<name>A0A1G7LJV4_9BRAD</name>
<evidence type="ECO:0000313" key="7">
    <source>
        <dbReference type="Proteomes" id="UP000199245"/>
    </source>
</evidence>
<proteinExistence type="inferred from homology"/>
<dbReference type="RefSeq" id="WP_092089747.1">
    <property type="nucleotide sequence ID" value="NZ_FMZW01000058.1"/>
</dbReference>
<feature type="domain" description="Calcineurin-like phosphoesterase" evidence="5">
    <location>
        <begin position="1"/>
        <end position="194"/>
    </location>
</feature>
<evidence type="ECO:0000256" key="4">
    <source>
        <dbReference type="ARBA" id="ARBA00025742"/>
    </source>
</evidence>
<sequence length="269" mass="30238">MKIVQLTDPHLVPTGTLLRGIDPEARLRACLGEIEAHHLDAAALVVSGDVTDLADRPSYELFQDVLGEFTLPPLHVTVGNHDRRSVFAEVFPDHLAADGYAHSRFRLRDHVGLLLDTWTMGTHGGAFDTVRLEWIRTQLAEGSDPVLMFMHHAPIKVGLKRLDRIALQGEDEFWDVIAPFKSRIRHMFFGHMHRNVAGSWRGIPFTVAAGLTHQVMLDFQTDIVRHVEVEPYFSIILVNDRDVVVHPHAIRDARIIDIVPDATAPPYSP</sequence>
<dbReference type="InterPro" id="IPR004843">
    <property type="entry name" value="Calcineurin-like_PHP"/>
</dbReference>
<dbReference type="Proteomes" id="UP000199245">
    <property type="component" value="Unassembled WGS sequence"/>
</dbReference>
<evidence type="ECO:0000313" key="6">
    <source>
        <dbReference type="EMBL" id="SDF49300.1"/>
    </source>
</evidence>
<dbReference type="Pfam" id="PF00149">
    <property type="entry name" value="Metallophos"/>
    <property type="match status" value="1"/>
</dbReference>
<dbReference type="InterPro" id="IPR029052">
    <property type="entry name" value="Metallo-depent_PP-like"/>
</dbReference>
<keyword evidence="3" id="KW-0408">Iron</keyword>
<keyword evidence="2" id="KW-0378">Hydrolase</keyword>
<evidence type="ECO:0000256" key="3">
    <source>
        <dbReference type="ARBA" id="ARBA00023004"/>
    </source>
</evidence>
<dbReference type="SUPFAM" id="SSF56300">
    <property type="entry name" value="Metallo-dependent phosphatases"/>
    <property type="match status" value="1"/>
</dbReference>
<keyword evidence="1" id="KW-0479">Metal-binding</keyword>
<dbReference type="PANTHER" id="PTHR42988">
    <property type="entry name" value="PHOSPHOHYDROLASE"/>
    <property type="match status" value="1"/>
</dbReference>